<proteinExistence type="predicted"/>
<sequence>MVTTVKVTNVIRGLVITSAFVALGLCVGLHVIFELNESVIMRWKFQCQYALSFITFLGSVLSTVWLRRLRAQPLPIKPQSRTVQIIFTTLSLCLTAVWWGVTFQIMHTRERQVLPVDHPVQRDRDSIPNWSSFRTLNDENIFDCRNGDPRSSLGQGVSKGLCQLDQAAPVMGAICGLFVLVECVLALYAENEQRRLIVHGRQKYPSEDYALGSRS</sequence>
<evidence type="ECO:0000313" key="2">
    <source>
        <dbReference type="EMBL" id="KAG0252822.1"/>
    </source>
</evidence>
<keyword evidence="1" id="KW-0812">Transmembrane</keyword>
<reference evidence="2" key="1">
    <citation type="journal article" date="2020" name="Fungal Divers.">
        <title>Resolving the Mortierellaceae phylogeny through synthesis of multi-gene phylogenetics and phylogenomics.</title>
        <authorList>
            <person name="Vandepol N."/>
            <person name="Liber J."/>
            <person name="Desiro A."/>
            <person name="Na H."/>
            <person name="Kennedy M."/>
            <person name="Barry K."/>
            <person name="Grigoriev I.V."/>
            <person name="Miller A.N."/>
            <person name="O'Donnell K."/>
            <person name="Stajich J.E."/>
            <person name="Bonito G."/>
        </authorList>
    </citation>
    <scope>NUCLEOTIDE SEQUENCE</scope>
    <source>
        <strain evidence="2">BC1065</strain>
    </source>
</reference>
<dbReference type="Proteomes" id="UP000807716">
    <property type="component" value="Unassembled WGS sequence"/>
</dbReference>
<comment type="caution">
    <text evidence="2">The sequence shown here is derived from an EMBL/GenBank/DDBJ whole genome shotgun (WGS) entry which is preliminary data.</text>
</comment>
<accession>A0A9P6TZJ8</accession>
<feature type="transmembrane region" description="Helical" evidence="1">
    <location>
        <begin position="12"/>
        <end position="33"/>
    </location>
</feature>
<dbReference type="EMBL" id="JAAAJB010000629">
    <property type="protein sequence ID" value="KAG0252822.1"/>
    <property type="molecule type" value="Genomic_DNA"/>
</dbReference>
<keyword evidence="1" id="KW-1133">Transmembrane helix</keyword>
<feature type="transmembrane region" description="Helical" evidence="1">
    <location>
        <begin position="167"/>
        <end position="189"/>
    </location>
</feature>
<evidence type="ECO:0000256" key="1">
    <source>
        <dbReference type="SAM" id="Phobius"/>
    </source>
</evidence>
<protein>
    <submittedName>
        <fullName evidence="2">Uncharacterized protein</fullName>
    </submittedName>
</protein>
<gene>
    <name evidence="2" type="ORF">DFQ27_007820</name>
</gene>
<dbReference type="AlphaFoldDB" id="A0A9P6TZJ8"/>
<feature type="transmembrane region" description="Helical" evidence="1">
    <location>
        <begin position="86"/>
        <end position="106"/>
    </location>
</feature>
<name>A0A9P6TZJ8_9FUNG</name>
<keyword evidence="3" id="KW-1185">Reference proteome</keyword>
<evidence type="ECO:0000313" key="3">
    <source>
        <dbReference type="Proteomes" id="UP000807716"/>
    </source>
</evidence>
<feature type="transmembrane region" description="Helical" evidence="1">
    <location>
        <begin position="48"/>
        <end position="66"/>
    </location>
</feature>
<keyword evidence="1" id="KW-0472">Membrane</keyword>
<organism evidence="2 3">
    <name type="scientific">Actinomortierella ambigua</name>
    <dbReference type="NCBI Taxonomy" id="1343610"/>
    <lineage>
        <taxon>Eukaryota</taxon>
        <taxon>Fungi</taxon>
        <taxon>Fungi incertae sedis</taxon>
        <taxon>Mucoromycota</taxon>
        <taxon>Mortierellomycotina</taxon>
        <taxon>Mortierellomycetes</taxon>
        <taxon>Mortierellales</taxon>
        <taxon>Mortierellaceae</taxon>
        <taxon>Actinomortierella</taxon>
    </lineage>
</organism>